<dbReference type="Gene3D" id="3.40.50.720">
    <property type="entry name" value="NAD(P)-binding Rossmann-like Domain"/>
    <property type="match status" value="1"/>
</dbReference>
<dbReference type="RefSeq" id="WP_095695966.1">
    <property type="nucleotide sequence ID" value="NZ_CP016770.1"/>
</dbReference>
<keyword evidence="2" id="KW-1185">Reference proteome</keyword>
<dbReference type="GeneID" id="300656694"/>
<reference evidence="1 2" key="1">
    <citation type="submission" date="2016-07" db="EMBL/GenBank/DDBJ databases">
        <title>High microdiversification within the ubiquitous acI lineage of Actinobacteria.</title>
        <authorList>
            <person name="Neuenschwander S.M."/>
            <person name="Salcher M."/>
            <person name="Ghai R."/>
            <person name="Pernthaler J."/>
        </authorList>
    </citation>
    <scope>NUCLEOTIDE SEQUENCE [LARGE SCALE GENOMIC DNA]</scope>
    <source>
        <strain evidence="1">MMS-21-155</strain>
    </source>
</reference>
<dbReference type="Proteomes" id="UP000217216">
    <property type="component" value="Chromosome"/>
</dbReference>
<evidence type="ECO:0000313" key="2">
    <source>
        <dbReference type="Proteomes" id="UP000217216"/>
    </source>
</evidence>
<proteinExistence type="predicted"/>
<accession>A0AAC9YTB3</accession>
<sequence length="369" mass="40181">MRTLKRGISLFTTTTPGEYFLGTSSRAIRIYTCEQKVIAEHLARGVDENDISQITGVSPIAVHNLLTELAHESLIDTSQGSITVSDRFISKLDSRATKNSKPNRDGAYIQLHNRLAPELEQSTWIDGVTDGGVSLLSARQNYLIEISGSNRVATLLYTLLLTSGFTQVRYAARSRNSVIADLDLGVDGITSSDFGFSFTKNREDLRRDYSLFPLDKSANYLDEASTPDLAIACGDIDPEKLSLWMSYGQAFMHIPHPRAARAEIGPIVIPGKTPCLRCAQLAECDQSGVISSRTLAAPEKVEYPQIAAHAVAALAASQITAYCDVITLSEGEALKGPEIFGKITVIDYQRLAQPQVVAITRHPLCGCAF</sequence>
<protein>
    <submittedName>
        <fullName evidence="1">Uncharacterized protein</fullName>
    </submittedName>
</protein>
<name>A0AAC9YTB3_9ACTN</name>
<organism evidence="1 2">
    <name type="scientific">Candidatus Planktophila dulcis</name>
    <dbReference type="NCBI Taxonomy" id="1884914"/>
    <lineage>
        <taxon>Bacteria</taxon>
        <taxon>Bacillati</taxon>
        <taxon>Actinomycetota</taxon>
        <taxon>Actinomycetes</taxon>
        <taxon>Candidatus Nanopelagicales</taxon>
        <taxon>Candidatus Nanopelagicaceae</taxon>
        <taxon>Candidatus Planktophila</taxon>
    </lineage>
</organism>
<gene>
    <name evidence="1" type="ORF">A1s21155_00855</name>
</gene>
<evidence type="ECO:0000313" key="1">
    <source>
        <dbReference type="EMBL" id="ASY11562.1"/>
    </source>
</evidence>
<dbReference type="AlphaFoldDB" id="A0AAC9YTB3"/>
<dbReference type="KEGG" id="plak:A1s21155_00855"/>
<dbReference type="EMBL" id="CP016770">
    <property type="protein sequence ID" value="ASY11562.1"/>
    <property type="molecule type" value="Genomic_DNA"/>
</dbReference>